<evidence type="ECO:0000256" key="1">
    <source>
        <dbReference type="SAM" id="MobiDB-lite"/>
    </source>
</evidence>
<feature type="signal peptide" evidence="2">
    <location>
        <begin position="1"/>
        <end position="20"/>
    </location>
</feature>
<dbReference type="EMBL" id="PDND01000119">
    <property type="protein sequence ID" value="PGH31668.1"/>
    <property type="molecule type" value="Genomic_DNA"/>
</dbReference>
<reference evidence="3 4" key="1">
    <citation type="submission" date="2017-10" db="EMBL/GenBank/DDBJ databases">
        <title>Comparative genomics in systemic dimorphic fungi from Ajellomycetaceae.</title>
        <authorList>
            <person name="Munoz J.F."/>
            <person name="Mcewen J.G."/>
            <person name="Clay O.K."/>
            <person name="Cuomo C.A."/>
        </authorList>
    </citation>
    <scope>NUCLEOTIDE SEQUENCE [LARGE SCALE GENOMIC DNA]</scope>
    <source>
        <strain evidence="3 4">UAMH4076</strain>
    </source>
</reference>
<proteinExistence type="predicted"/>
<keyword evidence="4" id="KW-1185">Reference proteome</keyword>
<comment type="caution">
    <text evidence="3">The sequence shown here is derived from an EMBL/GenBank/DDBJ whole genome shotgun (WGS) entry which is preliminary data.</text>
</comment>
<protein>
    <submittedName>
        <fullName evidence="3">Uncharacterized protein</fullName>
    </submittedName>
</protein>
<accession>A0A2B7ZET7</accession>
<dbReference type="Proteomes" id="UP000226031">
    <property type="component" value="Unassembled WGS sequence"/>
</dbReference>
<organism evidence="3 4">
    <name type="scientific">[Emmonsia] crescens</name>
    <dbReference type="NCBI Taxonomy" id="73230"/>
    <lineage>
        <taxon>Eukaryota</taxon>
        <taxon>Fungi</taxon>
        <taxon>Dikarya</taxon>
        <taxon>Ascomycota</taxon>
        <taxon>Pezizomycotina</taxon>
        <taxon>Eurotiomycetes</taxon>
        <taxon>Eurotiomycetidae</taxon>
        <taxon>Onygenales</taxon>
        <taxon>Ajellomycetaceae</taxon>
        <taxon>Emergomyces</taxon>
    </lineage>
</organism>
<evidence type="ECO:0000313" key="3">
    <source>
        <dbReference type="EMBL" id="PGH31668.1"/>
    </source>
</evidence>
<dbReference type="AlphaFoldDB" id="A0A2B7ZET7"/>
<evidence type="ECO:0000256" key="2">
    <source>
        <dbReference type="SAM" id="SignalP"/>
    </source>
</evidence>
<keyword evidence="2" id="KW-0732">Signal</keyword>
<name>A0A2B7ZET7_9EURO</name>
<sequence length="65" mass="6632">MKFISKLVALAFFLTSLVLAAPTENASAGDPSAGDPSAGDPSAGDSLESLHARKVPDCHAGDFRC</sequence>
<gene>
    <name evidence="3" type="ORF">GX50_05562</name>
</gene>
<feature type="region of interest" description="Disordered" evidence="1">
    <location>
        <begin position="24"/>
        <end position="51"/>
    </location>
</feature>
<feature type="chain" id="PRO_5011976286" evidence="2">
    <location>
        <begin position="21"/>
        <end position="65"/>
    </location>
</feature>
<evidence type="ECO:0000313" key="4">
    <source>
        <dbReference type="Proteomes" id="UP000226031"/>
    </source>
</evidence>